<dbReference type="PIRSF" id="PIRSF017393">
    <property type="entry name" value="MTase_SAV2177"/>
    <property type="match status" value="1"/>
</dbReference>
<dbReference type="RefSeq" id="WP_312881210.1">
    <property type="nucleotide sequence ID" value="NZ_JACJII010000001.1"/>
</dbReference>
<organism evidence="2 3">
    <name type="scientific">Thermomonospora cellulosilytica</name>
    <dbReference type="NCBI Taxonomy" id="1411118"/>
    <lineage>
        <taxon>Bacteria</taxon>
        <taxon>Bacillati</taxon>
        <taxon>Actinomycetota</taxon>
        <taxon>Actinomycetes</taxon>
        <taxon>Streptosporangiales</taxon>
        <taxon>Thermomonosporaceae</taxon>
        <taxon>Thermomonospora</taxon>
    </lineage>
</organism>
<name>A0A7W3N1M8_9ACTN</name>
<sequence length="283" mass="30820">MTPHDIPHDIPRGSGGEEQPPTPRIDTSVPHSARIWNYWLGGKDNYAVDRAAGDKIKRIFPDIQIMAQDGRAFLGRAVRCLAAEHGIRQFLDLGTGLPTDDNTHQIAQQVNPTARVVYVDNDPVVLVHARALLTSSPPGVCQYIDADLTDPRRVLDQAERTLDLEEPVAVILASVLPHIPDDGDAAWTVWQYMDAVAPGSALVISHDAPEPSLVEAAREFVARGGPVVKPRTYEQVAGLIPDGVHVVEPGVTATWAWRPNAQTPQRNTTLQYGLVAVKAGEDR</sequence>
<evidence type="ECO:0000313" key="2">
    <source>
        <dbReference type="EMBL" id="MBA9005920.1"/>
    </source>
</evidence>
<dbReference type="EMBL" id="JACJII010000001">
    <property type="protein sequence ID" value="MBA9005920.1"/>
    <property type="molecule type" value="Genomic_DNA"/>
</dbReference>
<dbReference type="Pfam" id="PF04672">
    <property type="entry name" value="Methyltransf_19"/>
    <property type="match status" value="1"/>
</dbReference>
<dbReference type="AlphaFoldDB" id="A0A7W3N1M8"/>
<protein>
    <recommendedName>
        <fullName evidence="4">S-adenosyl methyltransferase</fullName>
    </recommendedName>
</protein>
<reference evidence="2 3" key="1">
    <citation type="submission" date="2020-08" db="EMBL/GenBank/DDBJ databases">
        <title>Sequencing the genomes of 1000 actinobacteria strains.</title>
        <authorList>
            <person name="Klenk H.-P."/>
        </authorList>
    </citation>
    <scope>NUCLEOTIDE SEQUENCE [LARGE SCALE GENOMIC DNA]</scope>
    <source>
        <strain evidence="2 3">DSM 45823</strain>
    </source>
</reference>
<dbReference type="InterPro" id="IPR029063">
    <property type="entry name" value="SAM-dependent_MTases_sf"/>
</dbReference>
<feature type="region of interest" description="Disordered" evidence="1">
    <location>
        <begin position="1"/>
        <end position="28"/>
    </location>
</feature>
<proteinExistence type="predicted"/>
<keyword evidence="3" id="KW-1185">Reference proteome</keyword>
<evidence type="ECO:0008006" key="4">
    <source>
        <dbReference type="Google" id="ProtNLM"/>
    </source>
</evidence>
<comment type="caution">
    <text evidence="2">The sequence shown here is derived from an EMBL/GenBank/DDBJ whole genome shotgun (WGS) entry which is preliminary data.</text>
</comment>
<evidence type="ECO:0000313" key="3">
    <source>
        <dbReference type="Proteomes" id="UP000539313"/>
    </source>
</evidence>
<accession>A0A7W3N1M8</accession>
<evidence type="ECO:0000256" key="1">
    <source>
        <dbReference type="SAM" id="MobiDB-lite"/>
    </source>
</evidence>
<dbReference type="Gene3D" id="3.40.50.150">
    <property type="entry name" value="Vaccinia Virus protein VP39"/>
    <property type="match status" value="1"/>
</dbReference>
<gene>
    <name evidence="2" type="ORF">HNR21_004802</name>
</gene>
<dbReference type="SUPFAM" id="SSF53335">
    <property type="entry name" value="S-adenosyl-L-methionine-dependent methyltransferases"/>
    <property type="match status" value="1"/>
</dbReference>
<dbReference type="Proteomes" id="UP000539313">
    <property type="component" value="Unassembled WGS sequence"/>
</dbReference>
<feature type="compositionally biased region" description="Basic and acidic residues" evidence="1">
    <location>
        <begin position="1"/>
        <end position="11"/>
    </location>
</feature>
<dbReference type="InterPro" id="IPR006764">
    <property type="entry name" value="SAM_dep_MeTrfase_SAV2177_type"/>
</dbReference>